<dbReference type="InterPro" id="IPR006179">
    <property type="entry name" value="5_nucleotidase/apyrase"/>
</dbReference>
<dbReference type="STRING" id="3088.A0A383VSX0"/>
<dbReference type="AlphaFoldDB" id="A0A383VSX0"/>
<gene>
    <name evidence="7" type="ORF">BQ4739_LOCUS14078</name>
    <name evidence="6" type="ORF">BQ4739_LOCUS8176</name>
</gene>
<dbReference type="Gene3D" id="3.90.780.10">
    <property type="entry name" value="5'-Nucleotidase, C-terminal domain"/>
    <property type="match status" value="1"/>
</dbReference>
<dbReference type="Pfam" id="PF02872">
    <property type="entry name" value="5_nucleotid_C"/>
    <property type="match status" value="1"/>
</dbReference>
<dbReference type="PRINTS" id="PR01607">
    <property type="entry name" value="APYRASEFAMLY"/>
</dbReference>
<organism evidence="6 8">
    <name type="scientific">Tetradesmus obliquus</name>
    <name type="common">Green alga</name>
    <name type="synonym">Acutodesmus obliquus</name>
    <dbReference type="NCBI Taxonomy" id="3088"/>
    <lineage>
        <taxon>Eukaryota</taxon>
        <taxon>Viridiplantae</taxon>
        <taxon>Chlorophyta</taxon>
        <taxon>core chlorophytes</taxon>
        <taxon>Chlorophyceae</taxon>
        <taxon>CS clade</taxon>
        <taxon>Sphaeropleales</taxon>
        <taxon>Scenedesmaceae</taxon>
        <taxon>Tetradesmus</taxon>
    </lineage>
</organism>
<feature type="domain" description="5'-Nucleotidase C-terminal" evidence="5">
    <location>
        <begin position="411"/>
        <end position="556"/>
    </location>
</feature>
<reference evidence="6 8" key="1">
    <citation type="submission" date="2016-10" db="EMBL/GenBank/DDBJ databases">
        <authorList>
            <person name="Cai Z."/>
        </authorList>
    </citation>
    <scope>NUCLEOTIDE SEQUENCE [LARGE SCALE GENOMIC DNA]</scope>
</reference>
<keyword evidence="2 3" id="KW-0732">Signal</keyword>
<protein>
    <recommendedName>
        <fullName evidence="9">5'-Nucleotidase C-terminal domain-containing protein</fullName>
    </recommendedName>
</protein>
<dbReference type="InterPro" id="IPR029052">
    <property type="entry name" value="Metallo-depent_PP-like"/>
</dbReference>
<dbReference type="GO" id="GO:0000166">
    <property type="term" value="F:nucleotide binding"/>
    <property type="evidence" value="ECO:0007669"/>
    <property type="project" value="UniProtKB-KW"/>
</dbReference>
<dbReference type="PANTHER" id="PTHR11575:SF24">
    <property type="entry name" value="5'-NUCLEOTIDASE"/>
    <property type="match status" value="1"/>
</dbReference>
<accession>A0A383VSX0</accession>
<evidence type="ECO:0000256" key="1">
    <source>
        <dbReference type="ARBA" id="ARBA00006654"/>
    </source>
</evidence>
<dbReference type="EMBL" id="FNXT01001198">
    <property type="protein sequence ID" value="SZX73832.1"/>
    <property type="molecule type" value="Genomic_DNA"/>
</dbReference>
<sequence>MARQICLAALLVLICCSSFAPQLATAAAIQPAKRHQTAYIAFVNDVHNRLEEEEPLTAIPCQPKTKALGRCVGGWPRISTEIKALRLQAAREGAAFWFLDAGDEFTGSLWDVTYKGAVTPYVQKAVGQDAMVIGNHEFDYGLPALASYIRNLTTCSGSSGGSSSSSSNAGCRPIPVLGACNIDASAEPLLQGLLQKWTVLSFKSKHKTYKVGVLGWSTASTAATAPSVGKLKFLAEAAAVKSCLAELKAKHRHLDYIIGLSHAGYESDQDVATTVPGLDVIIGGHSHTFLYSPTTAGPLVTRQPGATPANCTSMAACDKPVGPYPTWVGNVPIVQAYYSSKYLGLLKVNLDGRQLLPGLQPLLLGGANSSRNVQQDPAILQLLKQYEKPVEALKTTVAGKTLVPLEGAPQISRSNETNLGNYVCEAFLKSVPAAVAAQTGNISICLMVAGGIRTGIENPGNITVAEVLAMLPYANAVAIFTISGQVLLDAVKNGLSLYPNGGRFLQVAGIRYYHKDGAFLSAALLNPDGSSSPIDPKGRYPVVATDYMLQGGDGYSFPGAQGGDGYSFPGAQVLLPAGDPYVDVVLADLKKHPEGISPSTYNRIINCAKFPAFPGCP</sequence>
<proteinExistence type="inferred from homology"/>
<feature type="chain" id="PRO_5036507144" description="5'-Nucleotidase C-terminal domain-containing protein" evidence="3">
    <location>
        <begin position="27"/>
        <end position="617"/>
    </location>
</feature>
<name>A0A383VSX0_TETOB</name>
<feature type="domain" description="Calcineurin-like phosphoesterase" evidence="4">
    <location>
        <begin position="40"/>
        <end position="288"/>
    </location>
</feature>
<keyword evidence="3" id="KW-0378">Hydrolase</keyword>
<dbReference type="GO" id="GO:0016787">
    <property type="term" value="F:hydrolase activity"/>
    <property type="evidence" value="ECO:0007669"/>
    <property type="project" value="UniProtKB-KW"/>
</dbReference>
<evidence type="ECO:0008006" key="9">
    <source>
        <dbReference type="Google" id="ProtNLM"/>
    </source>
</evidence>
<evidence type="ECO:0000259" key="4">
    <source>
        <dbReference type="Pfam" id="PF00149"/>
    </source>
</evidence>
<dbReference type="InterPro" id="IPR036907">
    <property type="entry name" value="5'-Nucleotdase_C_sf"/>
</dbReference>
<dbReference type="Gene3D" id="3.60.21.10">
    <property type="match status" value="1"/>
</dbReference>
<keyword evidence="3" id="KW-0547">Nucleotide-binding</keyword>
<keyword evidence="8" id="KW-1185">Reference proteome</keyword>
<dbReference type="InterPro" id="IPR008334">
    <property type="entry name" value="5'-Nucleotdase_C"/>
</dbReference>
<dbReference type="PANTHER" id="PTHR11575">
    <property type="entry name" value="5'-NUCLEOTIDASE-RELATED"/>
    <property type="match status" value="1"/>
</dbReference>
<comment type="similarity">
    <text evidence="1 3">Belongs to the 5'-nucleotidase family.</text>
</comment>
<dbReference type="GO" id="GO:0009166">
    <property type="term" value="P:nucleotide catabolic process"/>
    <property type="evidence" value="ECO:0007669"/>
    <property type="project" value="InterPro"/>
</dbReference>
<evidence type="ECO:0000256" key="2">
    <source>
        <dbReference type="ARBA" id="ARBA00022729"/>
    </source>
</evidence>
<dbReference type="Proteomes" id="UP000256970">
    <property type="component" value="Unassembled WGS sequence"/>
</dbReference>
<evidence type="ECO:0000313" key="7">
    <source>
        <dbReference type="EMBL" id="SZX73832.1"/>
    </source>
</evidence>
<evidence type="ECO:0000313" key="6">
    <source>
        <dbReference type="EMBL" id="SZX67824.1"/>
    </source>
</evidence>
<evidence type="ECO:0000313" key="8">
    <source>
        <dbReference type="Proteomes" id="UP000256970"/>
    </source>
</evidence>
<dbReference type="SUPFAM" id="SSF56300">
    <property type="entry name" value="Metallo-dependent phosphatases"/>
    <property type="match status" value="1"/>
</dbReference>
<feature type="signal peptide" evidence="3">
    <location>
        <begin position="1"/>
        <end position="26"/>
    </location>
</feature>
<evidence type="ECO:0000256" key="3">
    <source>
        <dbReference type="RuleBase" id="RU362119"/>
    </source>
</evidence>
<dbReference type="EMBL" id="FNXT01000813">
    <property type="protein sequence ID" value="SZX67824.1"/>
    <property type="molecule type" value="Genomic_DNA"/>
</dbReference>
<dbReference type="Pfam" id="PF00149">
    <property type="entry name" value="Metallophos"/>
    <property type="match status" value="1"/>
</dbReference>
<dbReference type="SUPFAM" id="SSF55816">
    <property type="entry name" value="5'-nucleotidase (syn. UDP-sugar hydrolase), C-terminal domain"/>
    <property type="match status" value="1"/>
</dbReference>
<dbReference type="InterPro" id="IPR004843">
    <property type="entry name" value="Calcineurin-like_PHP"/>
</dbReference>
<evidence type="ECO:0000259" key="5">
    <source>
        <dbReference type="Pfam" id="PF02872"/>
    </source>
</evidence>